<reference evidence="3" key="1">
    <citation type="submission" date="2023-12" db="EMBL/GenBank/DDBJ databases">
        <title>Novel isolates from deep terrestrial aquifers shed light on the physiology and ecology of the class Limnochordia.</title>
        <authorList>
            <person name="Karnachuk O.V."/>
            <person name="Lukina A.P."/>
            <person name="Avakyan M.R."/>
            <person name="Kadnikov V."/>
            <person name="Begmatov S."/>
            <person name="Beletsky A.V."/>
            <person name="Mardanov A.V."/>
            <person name="Ravin N.V."/>
        </authorList>
    </citation>
    <scope>NUCLEOTIDE SEQUENCE [LARGE SCALE GENOMIC DNA]</scope>
    <source>
        <strain evidence="3">LN</strain>
    </source>
</reference>
<evidence type="ECO:0000313" key="2">
    <source>
        <dbReference type="EMBL" id="WRP13712.1"/>
    </source>
</evidence>
<evidence type="ECO:0000256" key="1">
    <source>
        <dbReference type="SAM" id="MobiDB-lite"/>
    </source>
</evidence>
<proteinExistence type="predicted"/>
<keyword evidence="3" id="KW-1185">Reference proteome</keyword>
<organism evidence="2 3">
    <name type="scientific">Geochorda subterranea</name>
    <dbReference type="NCBI Taxonomy" id="3109564"/>
    <lineage>
        <taxon>Bacteria</taxon>
        <taxon>Bacillati</taxon>
        <taxon>Bacillota</taxon>
        <taxon>Limnochordia</taxon>
        <taxon>Limnochordales</taxon>
        <taxon>Geochordaceae</taxon>
        <taxon>Geochorda</taxon>
    </lineage>
</organism>
<feature type="region of interest" description="Disordered" evidence="1">
    <location>
        <begin position="1"/>
        <end position="26"/>
    </location>
</feature>
<accession>A0ABZ1BLR7</accession>
<dbReference type="EMBL" id="CP141614">
    <property type="protein sequence ID" value="WRP13712.1"/>
    <property type="molecule type" value="Genomic_DNA"/>
</dbReference>
<protein>
    <submittedName>
        <fullName evidence="2">PIN domain-containing protein</fullName>
    </submittedName>
</protein>
<dbReference type="Proteomes" id="UP001333102">
    <property type="component" value="Chromosome"/>
</dbReference>
<evidence type="ECO:0000313" key="3">
    <source>
        <dbReference type="Proteomes" id="UP001333102"/>
    </source>
</evidence>
<name>A0ABZ1BLR7_9FIRM</name>
<gene>
    <name evidence="2" type="ORF">VLY81_09700</name>
</gene>
<sequence length="204" mass="22069">MSSGPGPRASPRKRSPKSHATPSEGAARPRIVVIDASALAPSLFHASALYKAVLNRHVRPVVNPKIHAEWRDALTEVCARRNAPDAVVREVLRQLDLLVGMSDHVSDKPPGYVVPELGSHTKDAHLFWAAEQGGAEVIIVRDGHLEEVGSWHGIPILEPYHALRYLNLDPDALQRSTVSISYDLPVSLTVEEAGGPSRGRGSQA</sequence>